<dbReference type="EMBL" id="CAFBPN010000010">
    <property type="protein sequence ID" value="CAB5012400.1"/>
    <property type="molecule type" value="Genomic_DNA"/>
</dbReference>
<evidence type="ECO:0000313" key="2">
    <source>
        <dbReference type="EMBL" id="CAB5067054.1"/>
    </source>
</evidence>
<protein>
    <submittedName>
        <fullName evidence="2">Unannotated protein</fullName>
    </submittedName>
</protein>
<name>A0A6J7UKG5_9ZZZZ</name>
<reference evidence="2" key="1">
    <citation type="submission" date="2020-05" db="EMBL/GenBank/DDBJ databases">
        <authorList>
            <person name="Chiriac C."/>
            <person name="Salcher M."/>
            <person name="Ghai R."/>
            <person name="Kavagutti S V."/>
        </authorList>
    </citation>
    <scope>NUCLEOTIDE SEQUENCE</scope>
</reference>
<accession>A0A6J7UKG5</accession>
<evidence type="ECO:0000313" key="1">
    <source>
        <dbReference type="EMBL" id="CAB5012400.1"/>
    </source>
</evidence>
<proteinExistence type="predicted"/>
<gene>
    <name evidence="1" type="ORF">UFOPK4098_00366</name>
    <name evidence="2" type="ORF">UFOPK4347_01370</name>
</gene>
<organism evidence="2">
    <name type="scientific">freshwater metagenome</name>
    <dbReference type="NCBI Taxonomy" id="449393"/>
    <lineage>
        <taxon>unclassified sequences</taxon>
        <taxon>metagenomes</taxon>
        <taxon>ecological metagenomes</taxon>
    </lineage>
</organism>
<dbReference type="EMBL" id="CAFBQU010000046">
    <property type="protein sequence ID" value="CAB5067054.1"/>
    <property type="molecule type" value="Genomic_DNA"/>
</dbReference>
<sequence length="69" mass="6952">MPALTRAGTIVTALVVALERMRLAITSGAAVRDVSKSRATAPATNGAAIEVPDNNAHALSEETPVPATG</sequence>
<dbReference type="AlphaFoldDB" id="A0A6J7UKG5"/>